<gene>
    <name evidence="1" type="ORF">DFR68_11375</name>
</gene>
<protein>
    <submittedName>
        <fullName evidence="1">Uncharacterized protein</fullName>
    </submittedName>
</protein>
<comment type="caution">
    <text evidence="1">The sequence shown here is derived from an EMBL/GenBank/DDBJ whole genome shotgun (WGS) entry which is preliminary data.</text>
</comment>
<reference evidence="1 2" key="1">
    <citation type="submission" date="2018-07" db="EMBL/GenBank/DDBJ databases">
        <title>Genomic Encyclopedia of Type Strains, Phase IV (KMG-IV): sequencing the most valuable type-strain genomes for metagenomic binning, comparative biology and taxonomic classification.</title>
        <authorList>
            <person name="Goeker M."/>
        </authorList>
    </citation>
    <scope>NUCLEOTIDE SEQUENCE [LARGE SCALE GENOMIC DNA]</scope>
    <source>
        <strain evidence="1 2">DSM 44952</strain>
    </source>
</reference>
<dbReference type="RefSeq" id="WP_068019941.1">
    <property type="nucleotide sequence ID" value="NZ_QQAZ01000013.1"/>
</dbReference>
<proteinExistence type="predicted"/>
<dbReference type="Proteomes" id="UP000255355">
    <property type="component" value="Unassembled WGS sequence"/>
</dbReference>
<organism evidence="1 2">
    <name type="scientific">Nocardia mexicana</name>
    <dbReference type="NCBI Taxonomy" id="279262"/>
    <lineage>
        <taxon>Bacteria</taxon>
        <taxon>Bacillati</taxon>
        <taxon>Actinomycetota</taxon>
        <taxon>Actinomycetes</taxon>
        <taxon>Mycobacteriales</taxon>
        <taxon>Nocardiaceae</taxon>
        <taxon>Nocardia</taxon>
    </lineage>
</organism>
<sequence>MPYVHLVVPHLIRASAAHLTFSRELLQFATGLADATGGEPQQLAAQLRGIGARLDATLTAELDAADAALTDYLDQDGARR</sequence>
<dbReference type="STRING" id="1210089.GCA_001613165_03099"/>
<keyword evidence="2" id="KW-1185">Reference proteome</keyword>
<dbReference type="EMBL" id="QQAZ01000013">
    <property type="protein sequence ID" value="RDI45305.1"/>
    <property type="molecule type" value="Genomic_DNA"/>
</dbReference>
<accession>A0A370GNJ3</accession>
<evidence type="ECO:0000313" key="2">
    <source>
        <dbReference type="Proteomes" id="UP000255355"/>
    </source>
</evidence>
<name>A0A370GNJ3_9NOCA</name>
<dbReference type="AlphaFoldDB" id="A0A370GNJ3"/>
<evidence type="ECO:0000313" key="1">
    <source>
        <dbReference type="EMBL" id="RDI45305.1"/>
    </source>
</evidence>